<protein>
    <submittedName>
        <fullName evidence="3">Uncharacterized protein</fullName>
    </submittedName>
</protein>
<evidence type="ECO:0000256" key="1">
    <source>
        <dbReference type="ARBA" id="ARBA00022801"/>
    </source>
</evidence>
<evidence type="ECO:0000313" key="3">
    <source>
        <dbReference type="EMBL" id="CAJ0966490.1"/>
    </source>
</evidence>
<dbReference type="PANTHER" id="PTHR12187:SF3">
    <property type="entry name" value="INOSITOL POLYPHOSPHATE 4-PHOSPHATASE TYPE II"/>
    <property type="match status" value="1"/>
</dbReference>
<gene>
    <name evidence="3" type="ORF">RIMI_LOCUS21368932</name>
</gene>
<keyword evidence="2" id="KW-0443">Lipid metabolism</keyword>
<evidence type="ECO:0000313" key="4">
    <source>
        <dbReference type="Proteomes" id="UP001176940"/>
    </source>
</evidence>
<dbReference type="InterPro" id="IPR039034">
    <property type="entry name" value="INPP4"/>
</dbReference>
<dbReference type="Proteomes" id="UP001176940">
    <property type="component" value="Unassembled WGS sequence"/>
</dbReference>
<name>A0ABN9MIC1_9NEOB</name>
<dbReference type="PRINTS" id="PR01345">
    <property type="entry name" value="CERVTRCPTASE"/>
</dbReference>
<keyword evidence="4" id="KW-1185">Reference proteome</keyword>
<organism evidence="3 4">
    <name type="scientific">Ranitomeya imitator</name>
    <name type="common">mimic poison frog</name>
    <dbReference type="NCBI Taxonomy" id="111125"/>
    <lineage>
        <taxon>Eukaryota</taxon>
        <taxon>Metazoa</taxon>
        <taxon>Chordata</taxon>
        <taxon>Craniata</taxon>
        <taxon>Vertebrata</taxon>
        <taxon>Euteleostomi</taxon>
        <taxon>Amphibia</taxon>
        <taxon>Batrachia</taxon>
        <taxon>Anura</taxon>
        <taxon>Neobatrachia</taxon>
        <taxon>Hyloidea</taxon>
        <taxon>Dendrobatidae</taxon>
        <taxon>Dendrobatinae</taxon>
        <taxon>Ranitomeya</taxon>
    </lineage>
</organism>
<proteinExistence type="predicted"/>
<dbReference type="PANTHER" id="PTHR12187">
    <property type="entry name" value="AGAP000124-PA"/>
    <property type="match status" value="1"/>
</dbReference>
<feature type="non-terminal residue" evidence="3">
    <location>
        <position position="416"/>
    </location>
</feature>
<evidence type="ECO:0000256" key="2">
    <source>
        <dbReference type="ARBA" id="ARBA00023098"/>
    </source>
</evidence>
<accession>A0ABN9MIC1</accession>
<reference evidence="3" key="1">
    <citation type="submission" date="2023-07" db="EMBL/GenBank/DDBJ databases">
        <authorList>
            <person name="Stuckert A."/>
        </authorList>
    </citation>
    <scope>NUCLEOTIDE SEQUENCE</scope>
</reference>
<sequence length="416" mass="47067">MDLDKLETWAESWQMRFNIDKCKVIHMGRRNQYHHYTLNGKLLGKSDMEKDLGIPVNDKLTWSSQCQAAAAKANRIMGCIKKALALQEVEKGGEEWKISRREVRCTGHAKGAPSNQGKYRITKRGPALTNPMFTLVTKDWHEQLYPLIITLKDCVAEVVEKAKTSMTFVVLQELACGLPQCLRLTFRRDVVFSQALSGLICGFMIKLHSSLHNQGFLQQLHTVGLLVQYEGLLSTYSKYYKRARCEKASFYCVEAGPVTLLFKLLPNFNKFLLRGGGPSDVALQAPAEFQVSVVGESLMCFGREFQNMGEAREKSWMRLWEEWSREGGSKVACSFRKRAEKKAEIADRQCGILVSKEDLKSQEIQPLFNFRRVSLSAFSVASRVRLSVMIAPAELKTRSDNTLAAGHGSTFKAYKR</sequence>
<keyword evidence="1" id="KW-0378">Hydrolase</keyword>
<dbReference type="EMBL" id="CAUEEQ010075076">
    <property type="protein sequence ID" value="CAJ0966490.1"/>
    <property type="molecule type" value="Genomic_DNA"/>
</dbReference>
<comment type="caution">
    <text evidence="3">The sequence shown here is derived from an EMBL/GenBank/DDBJ whole genome shotgun (WGS) entry which is preliminary data.</text>
</comment>